<keyword evidence="2" id="KW-1185">Reference proteome</keyword>
<dbReference type="KEGG" id="pgr:PGTG_21186"/>
<dbReference type="InParanoid" id="H6QQH8"/>
<dbReference type="VEuPathDB" id="FungiDB:PGTG_21186"/>
<gene>
    <name evidence="1" type="ORF">PGTG_21186</name>
</gene>
<dbReference type="GeneID" id="13541232"/>
<accession>H6QQH8</accession>
<evidence type="ECO:0000313" key="1">
    <source>
        <dbReference type="EMBL" id="EHS62678.1"/>
    </source>
</evidence>
<dbReference type="EMBL" id="DS178272">
    <property type="protein sequence ID" value="EHS62678.1"/>
    <property type="molecule type" value="Genomic_DNA"/>
</dbReference>
<dbReference type="AlphaFoldDB" id="H6QQH8"/>
<sequence length="53" mass="5945">MNNVSVTVNPRDLKNSELKLVAKNETKPLGKTETPQVKPLKALEHIYANSWAQ</sequence>
<evidence type="ECO:0000313" key="2">
    <source>
        <dbReference type="Proteomes" id="UP000008783"/>
    </source>
</evidence>
<name>H6QQH8_PUCGT</name>
<dbReference type="HOGENOM" id="CLU_3069758_0_0_1"/>
<organism evidence="1 2">
    <name type="scientific">Puccinia graminis f. sp. tritici (strain CRL 75-36-700-3 / race SCCL)</name>
    <name type="common">Black stem rust fungus</name>
    <dbReference type="NCBI Taxonomy" id="418459"/>
    <lineage>
        <taxon>Eukaryota</taxon>
        <taxon>Fungi</taxon>
        <taxon>Dikarya</taxon>
        <taxon>Basidiomycota</taxon>
        <taxon>Pucciniomycotina</taxon>
        <taxon>Pucciniomycetes</taxon>
        <taxon>Pucciniales</taxon>
        <taxon>Pucciniaceae</taxon>
        <taxon>Puccinia</taxon>
    </lineage>
</organism>
<protein>
    <submittedName>
        <fullName evidence="1">Uncharacterized protein</fullName>
    </submittedName>
</protein>
<reference evidence="2" key="1">
    <citation type="journal article" date="2011" name="Proc. Natl. Acad. Sci. U.S.A.">
        <title>Obligate biotrophy features unraveled by the genomic analysis of rust fungi.</title>
        <authorList>
            <person name="Duplessis S."/>
            <person name="Cuomo C.A."/>
            <person name="Lin Y.-C."/>
            <person name="Aerts A."/>
            <person name="Tisserant E."/>
            <person name="Veneault-Fourrey C."/>
            <person name="Joly D.L."/>
            <person name="Hacquard S."/>
            <person name="Amselem J."/>
            <person name="Cantarel B.L."/>
            <person name="Chiu R."/>
            <person name="Coutinho P.M."/>
            <person name="Feau N."/>
            <person name="Field M."/>
            <person name="Frey P."/>
            <person name="Gelhaye E."/>
            <person name="Goldberg J."/>
            <person name="Grabherr M.G."/>
            <person name="Kodira C.D."/>
            <person name="Kohler A."/>
            <person name="Kuees U."/>
            <person name="Lindquist E.A."/>
            <person name="Lucas S.M."/>
            <person name="Mago R."/>
            <person name="Mauceli E."/>
            <person name="Morin E."/>
            <person name="Murat C."/>
            <person name="Pangilinan J.L."/>
            <person name="Park R."/>
            <person name="Pearson M."/>
            <person name="Quesneville H."/>
            <person name="Rouhier N."/>
            <person name="Sakthikumar S."/>
            <person name="Salamov A.A."/>
            <person name="Schmutz J."/>
            <person name="Selles B."/>
            <person name="Shapiro H."/>
            <person name="Tanguay P."/>
            <person name="Tuskan G.A."/>
            <person name="Henrissat B."/>
            <person name="Van de Peer Y."/>
            <person name="Rouze P."/>
            <person name="Ellis J.G."/>
            <person name="Dodds P.N."/>
            <person name="Schein J.E."/>
            <person name="Zhong S."/>
            <person name="Hamelin R.C."/>
            <person name="Grigoriev I.V."/>
            <person name="Szabo L.J."/>
            <person name="Martin F."/>
        </authorList>
    </citation>
    <scope>NUCLEOTIDE SEQUENCE [LARGE SCALE GENOMIC DNA]</scope>
    <source>
        <strain evidence="2">CRL 75-36-700-3 / race SCCL</strain>
    </source>
</reference>
<dbReference type="Proteomes" id="UP000008783">
    <property type="component" value="Unassembled WGS sequence"/>
</dbReference>
<proteinExistence type="predicted"/>
<dbReference type="RefSeq" id="XP_003890224.1">
    <property type="nucleotide sequence ID" value="XM_003890175.1"/>
</dbReference>